<keyword evidence="5" id="KW-0677">Repeat</keyword>
<comment type="similarity">
    <text evidence="2">Belongs to the ABC transporter superfamily. ABCC family. Conjugate transporter (TC 3.A.1.208) subfamily.</text>
</comment>
<dbReference type="Gene3D" id="1.20.1560.10">
    <property type="entry name" value="ABC transporter type 1, transmembrane domain"/>
    <property type="match status" value="2"/>
</dbReference>
<proteinExistence type="inferred from homology"/>
<evidence type="ECO:0000256" key="9">
    <source>
        <dbReference type="ARBA" id="ARBA00023136"/>
    </source>
</evidence>
<gene>
    <name evidence="14" type="ORF">ATNIH1004_002882</name>
</gene>
<organism evidence="14 15">
    <name type="scientific">Aspergillus tanneri</name>
    <dbReference type="NCBI Taxonomy" id="1220188"/>
    <lineage>
        <taxon>Eukaryota</taxon>
        <taxon>Fungi</taxon>
        <taxon>Dikarya</taxon>
        <taxon>Ascomycota</taxon>
        <taxon>Pezizomycotina</taxon>
        <taxon>Eurotiomycetes</taxon>
        <taxon>Eurotiomycetidae</taxon>
        <taxon>Eurotiales</taxon>
        <taxon>Aspergillaceae</taxon>
        <taxon>Aspergillus</taxon>
        <taxon>Aspergillus subgen. Circumdati</taxon>
    </lineage>
</organism>
<keyword evidence="4 11" id="KW-0812">Transmembrane</keyword>
<dbReference type="Pfam" id="PF00005">
    <property type="entry name" value="ABC_tran"/>
    <property type="match status" value="2"/>
</dbReference>
<evidence type="ECO:0000256" key="3">
    <source>
        <dbReference type="ARBA" id="ARBA00022448"/>
    </source>
</evidence>
<dbReference type="GO" id="GO:0016887">
    <property type="term" value="F:ATP hydrolysis activity"/>
    <property type="evidence" value="ECO:0007669"/>
    <property type="project" value="InterPro"/>
</dbReference>
<feature type="transmembrane region" description="Helical" evidence="11">
    <location>
        <begin position="1059"/>
        <end position="1087"/>
    </location>
</feature>
<dbReference type="GO" id="GO:0005524">
    <property type="term" value="F:ATP binding"/>
    <property type="evidence" value="ECO:0007669"/>
    <property type="project" value="UniProtKB-KW"/>
</dbReference>
<feature type="transmembrane region" description="Helical" evidence="11">
    <location>
        <begin position="52"/>
        <end position="73"/>
    </location>
</feature>
<evidence type="ECO:0000256" key="8">
    <source>
        <dbReference type="ARBA" id="ARBA00022989"/>
    </source>
</evidence>
<dbReference type="Proteomes" id="UP000324241">
    <property type="component" value="Unassembled WGS sequence"/>
</dbReference>
<dbReference type="InterPro" id="IPR011527">
    <property type="entry name" value="ABC1_TM_dom"/>
</dbReference>
<evidence type="ECO:0000256" key="4">
    <source>
        <dbReference type="ARBA" id="ARBA00022692"/>
    </source>
</evidence>
<dbReference type="CDD" id="cd03244">
    <property type="entry name" value="ABCC_MRP_domain2"/>
    <property type="match status" value="1"/>
</dbReference>
<dbReference type="PROSITE" id="PS00211">
    <property type="entry name" value="ABC_TRANSPORTER_1"/>
    <property type="match status" value="1"/>
</dbReference>
<feature type="transmembrane region" description="Helical" evidence="11">
    <location>
        <begin position="929"/>
        <end position="950"/>
    </location>
</feature>
<comment type="caution">
    <text evidence="14">The sequence shown here is derived from an EMBL/GenBank/DDBJ whole genome shotgun (WGS) entry which is preliminary data.</text>
</comment>
<feature type="domain" description="ABC transmembrane type-1" evidence="13">
    <location>
        <begin position="326"/>
        <end position="612"/>
    </location>
</feature>
<evidence type="ECO:0000256" key="11">
    <source>
        <dbReference type="SAM" id="Phobius"/>
    </source>
</evidence>
<dbReference type="GO" id="GO:0140359">
    <property type="term" value="F:ABC-type transporter activity"/>
    <property type="evidence" value="ECO:0007669"/>
    <property type="project" value="InterPro"/>
</dbReference>
<feature type="transmembrane region" description="Helical" evidence="11">
    <location>
        <begin position="583"/>
        <end position="611"/>
    </location>
</feature>
<feature type="transmembrane region" description="Helical" evidence="11">
    <location>
        <begin position="147"/>
        <end position="166"/>
    </location>
</feature>
<feature type="compositionally biased region" description="Polar residues" evidence="10">
    <location>
        <begin position="896"/>
        <end position="910"/>
    </location>
</feature>
<comment type="subcellular location">
    <subcellularLocation>
        <location evidence="1">Membrane</location>
        <topology evidence="1">Multi-pass membrane protein</topology>
    </subcellularLocation>
</comment>
<accession>A0A5M9MST9</accession>
<feature type="transmembrane region" description="Helical" evidence="11">
    <location>
        <begin position="550"/>
        <end position="577"/>
    </location>
</feature>
<dbReference type="InterPro" id="IPR027417">
    <property type="entry name" value="P-loop_NTPase"/>
</dbReference>
<feature type="transmembrane region" description="Helical" evidence="11">
    <location>
        <begin position="178"/>
        <end position="199"/>
    </location>
</feature>
<dbReference type="OrthoDB" id="6500128at2759"/>
<feature type="region of interest" description="Disordered" evidence="10">
    <location>
        <begin position="869"/>
        <end position="910"/>
    </location>
</feature>
<dbReference type="Gene3D" id="3.40.50.300">
    <property type="entry name" value="P-loop containing nucleotide triphosphate hydrolases"/>
    <property type="match status" value="2"/>
</dbReference>
<dbReference type="PROSITE" id="PS50929">
    <property type="entry name" value="ABC_TM1F"/>
    <property type="match status" value="2"/>
</dbReference>
<dbReference type="Pfam" id="PF00664">
    <property type="entry name" value="ABC_membrane"/>
    <property type="match status" value="2"/>
</dbReference>
<dbReference type="SMART" id="SM00382">
    <property type="entry name" value="AAA"/>
    <property type="match status" value="2"/>
</dbReference>
<feature type="domain" description="ABC transporter" evidence="12">
    <location>
        <begin position="639"/>
        <end position="885"/>
    </location>
</feature>
<evidence type="ECO:0000313" key="14">
    <source>
        <dbReference type="EMBL" id="KAA8650201.1"/>
    </source>
</evidence>
<protein>
    <recommendedName>
        <fullName evidence="16">ABC transporter domain-containing protein</fullName>
    </recommendedName>
</protein>
<sequence length="1551" mass="172057">MAATQQVIKAYQWPSYFVQELNSQGESSEALFRHAFLGIEAHSQNYKASAEYISFIVSCTGSLIVVLLSIYALRHLVSWTVRWVSTGHWPISHFYEDRDGAATEKSIEQGSKRALRLVILGIATAGMAISALRTALATYHLKHPANVAHWMEVGIWFWLLLQCIMFRVLSLPTTCFAVSWRVGVSSGIALLVCCIRGYVDFRSGDFGKVYMALYGLQISIGIMISTFSFMIPRRPDVFHNGIVVDRQFTTSLLGWVSFSWIEPVLRECVHSRNLTIDGLPELDHSTRAETVYNSWKAVLPKRSALGTWDLWWSIFRSHFPALLCQMIITVTLSFLSFAPQIALLRILNLLEAQQRGEHLGPLWVPVVGLGLSVMSSATLETLKYWISFNKLAIRVQQQLSLAIFRKATCLSPAFSSDESGDCDADLSPVNIVAADIKNIADFLSYLFLSYESPIKLSIASVFLTRLLGWRSLLAGAAVLGLLTAFNAWAVWKYSGKQTSLMEHRDSRLRALAEMLGGIRQVKFSALENRWEEKINQLRDMEMQAQWTVNLWQIAFMSMYFISPILLSAACISVYVVFYGDLSAATAFTALSVMSSMEVSMAVLPDIISFLLNARVSMERIKSYLEQSEHVSKIVPLKDIEFQDATIAWPGCCDASGSLRGLSLKFPRDSLSIITGPTGSGKSLLLASILGETDILSGSISAPVPAPFEEISCFDASESWVTDSAIAFVSQSTWLQNATVRDNILLGLPLDRERYDKVVFASALEKDFELLPGKDRTEIRSKGANLSGGQRWRICLARALYSRAHTLLLDDIFSALDVHTREHIYQYAFHGELLRRRTCILVTHHLELCLPLAKYLVRLENGVMKSAEALPDTQPVPGKWREPLVHPTESPPAPRDAQNSDQGSMESTNSSSERKVSAIILREGGGILQWSILAVAALGFGGFMLARSWWIHIWTDNHRESAQATVSQHSALFYLGGYLALSALACVFGTCRTYFSLSAAFRASQSLFRQMLFAVLRAPIQWYDTVPMGHILSRFSADFNALDSRVGVELRATLEYSMDVAMAMIAGTIVNPMLLLVSAVLLTVYFWCARWFITASRHLKGLENAAKGPLLEDLDTTIGSLSSVRAFGQVNLAIERFQEKVGRHARAFWHLWLLNRWLGFRINIIGAAFSALSAAMVAYVPGINPSMAGFAIGFTIEVSLTMALSVRCYANLEQGMNSVKRIHSFSTIPTEKNEPLITDIPEAWPEKGKLEVSQLVVRPTPYLPPVLKGIDFTVTPNTRVGVVGRTGAGKSSLVLALFRFLEASEGKIMVDGIDISRVPLDRLRSRLAIIPQHPMLFRGTVRSNLDPVGEYDDSLLISALQAVGWEQEGESYKSTYTAQEMESSCTYSSSGTVCTSPMSALGAEESTDTEQDSLFPHKGPWGPLDQPITDCGGNISHGQQQLLCLARAIIRQPKIMIMDEATSAVDKSTEDLIQRSLRSALSQCETTLLVIAHRLKTIADSDMVLVMDCGMIVESGSPQKLLRRPGGVFRGMVEQDPERDTLENIILRRVPE</sequence>
<dbReference type="RefSeq" id="XP_033429562.1">
    <property type="nucleotide sequence ID" value="XM_033567567.1"/>
</dbReference>
<dbReference type="FunFam" id="1.20.1560.10:FF:000013">
    <property type="entry name" value="ABC transporter C family member 2"/>
    <property type="match status" value="1"/>
</dbReference>
<dbReference type="InterPro" id="IPR036640">
    <property type="entry name" value="ABC1_TM_sf"/>
</dbReference>
<feature type="transmembrane region" description="Helical" evidence="11">
    <location>
        <begin position="211"/>
        <end position="231"/>
    </location>
</feature>
<evidence type="ECO:0000256" key="6">
    <source>
        <dbReference type="ARBA" id="ARBA00022741"/>
    </source>
</evidence>
<dbReference type="CDD" id="cd03250">
    <property type="entry name" value="ABCC_MRP_domain1"/>
    <property type="match status" value="1"/>
</dbReference>
<evidence type="ECO:0000256" key="5">
    <source>
        <dbReference type="ARBA" id="ARBA00022737"/>
    </source>
</evidence>
<evidence type="ECO:0000256" key="10">
    <source>
        <dbReference type="SAM" id="MobiDB-lite"/>
    </source>
</evidence>
<feature type="transmembrane region" description="Helical" evidence="11">
    <location>
        <begin position="362"/>
        <end position="386"/>
    </location>
</feature>
<reference evidence="14 15" key="1">
    <citation type="submission" date="2019-08" db="EMBL/GenBank/DDBJ databases">
        <title>The genome sequence of a newly discovered highly antifungal drug resistant Aspergillus species, Aspergillus tanneri NIH 1004.</title>
        <authorList>
            <person name="Mounaud S."/>
            <person name="Singh I."/>
            <person name="Joardar V."/>
            <person name="Pakala S."/>
            <person name="Pakala S."/>
            <person name="Venepally P."/>
            <person name="Chung J.K."/>
            <person name="Losada L."/>
            <person name="Nierman W.C."/>
        </authorList>
    </citation>
    <scope>NUCLEOTIDE SEQUENCE [LARGE SCALE GENOMIC DNA]</scope>
    <source>
        <strain evidence="14 15">NIH1004</strain>
    </source>
</reference>
<dbReference type="SUPFAM" id="SSF90123">
    <property type="entry name" value="ABC transporter transmembrane region"/>
    <property type="match status" value="2"/>
</dbReference>
<feature type="transmembrane region" description="Helical" evidence="11">
    <location>
        <begin position="321"/>
        <end position="342"/>
    </location>
</feature>
<keyword evidence="6" id="KW-0547">Nucleotide-binding</keyword>
<keyword evidence="7" id="KW-0067">ATP-binding</keyword>
<dbReference type="GO" id="GO:0005737">
    <property type="term" value="C:cytoplasm"/>
    <property type="evidence" value="ECO:0007669"/>
    <property type="project" value="UniProtKB-ARBA"/>
</dbReference>
<dbReference type="InterPro" id="IPR017871">
    <property type="entry name" value="ABC_transporter-like_CS"/>
</dbReference>
<keyword evidence="8 11" id="KW-1133">Transmembrane helix</keyword>
<dbReference type="GO" id="GO:0016020">
    <property type="term" value="C:membrane"/>
    <property type="evidence" value="ECO:0007669"/>
    <property type="project" value="UniProtKB-SubCell"/>
</dbReference>
<dbReference type="InterPro" id="IPR003439">
    <property type="entry name" value="ABC_transporter-like_ATP-bd"/>
</dbReference>
<dbReference type="PANTHER" id="PTHR24223:SF456">
    <property type="entry name" value="MULTIDRUG RESISTANCE-ASSOCIATED PROTEIN LETHAL(2)03659"/>
    <property type="match status" value="1"/>
</dbReference>
<feature type="domain" description="ABC transporter" evidence="12">
    <location>
        <begin position="1249"/>
        <end position="1533"/>
    </location>
</feature>
<dbReference type="PROSITE" id="PS50893">
    <property type="entry name" value="ABC_TRANSPORTER_2"/>
    <property type="match status" value="2"/>
</dbReference>
<dbReference type="InterPro" id="IPR003593">
    <property type="entry name" value="AAA+_ATPase"/>
</dbReference>
<dbReference type="CDD" id="cd18604">
    <property type="entry name" value="ABC_6TM_VMR1_D2_like"/>
    <property type="match status" value="1"/>
</dbReference>
<dbReference type="CDD" id="cd18596">
    <property type="entry name" value="ABC_6TM_VMR1_D1_like"/>
    <property type="match status" value="1"/>
</dbReference>
<feature type="transmembrane region" description="Helical" evidence="11">
    <location>
        <begin position="114"/>
        <end position="135"/>
    </location>
</feature>
<feature type="transmembrane region" description="Helical" evidence="11">
    <location>
        <begin position="970"/>
        <end position="994"/>
    </location>
</feature>
<feature type="domain" description="ABC transmembrane type-1" evidence="13">
    <location>
        <begin position="931"/>
        <end position="1213"/>
    </location>
</feature>
<dbReference type="EMBL" id="QUQM01000001">
    <property type="protein sequence ID" value="KAA8650201.1"/>
    <property type="molecule type" value="Genomic_DNA"/>
</dbReference>
<evidence type="ECO:0000256" key="2">
    <source>
        <dbReference type="ARBA" id="ARBA00009726"/>
    </source>
</evidence>
<feature type="transmembrane region" description="Helical" evidence="11">
    <location>
        <begin position="469"/>
        <end position="491"/>
    </location>
</feature>
<evidence type="ECO:0008006" key="16">
    <source>
        <dbReference type="Google" id="ProtNLM"/>
    </source>
</evidence>
<evidence type="ECO:0000256" key="7">
    <source>
        <dbReference type="ARBA" id="ARBA00022840"/>
    </source>
</evidence>
<dbReference type="InterPro" id="IPR050173">
    <property type="entry name" value="ABC_transporter_C-like"/>
</dbReference>
<keyword evidence="3" id="KW-0813">Transport</keyword>
<evidence type="ECO:0000256" key="1">
    <source>
        <dbReference type="ARBA" id="ARBA00004141"/>
    </source>
</evidence>
<dbReference type="SUPFAM" id="SSF52540">
    <property type="entry name" value="P-loop containing nucleoside triphosphate hydrolases"/>
    <property type="match status" value="2"/>
</dbReference>
<feature type="transmembrane region" description="Helical" evidence="11">
    <location>
        <begin position="1157"/>
        <end position="1180"/>
    </location>
</feature>
<evidence type="ECO:0000259" key="13">
    <source>
        <dbReference type="PROSITE" id="PS50929"/>
    </source>
</evidence>
<dbReference type="GeneID" id="54325584"/>
<evidence type="ECO:0000313" key="15">
    <source>
        <dbReference type="Proteomes" id="UP000324241"/>
    </source>
</evidence>
<dbReference type="VEuPathDB" id="FungiDB:EYZ11_003938"/>
<keyword evidence="9 11" id="KW-0472">Membrane</keyword>
<dbReference type="PANTHER" id="PTHR24223">
    <property type="entry name" value="ATP-BINDING CASSETTE SUB-FAMILY C"/>
    <property type="match status" value="1"/>
</dbReference>
<evidence type="ECO:0000259" key="12">
    <source>
        <dbReference type="PROSITE" id="PS50893"/>
    </source>
</evidence>
<name>A0A5M9MST9_9EURO</name>